<dbReference type="Proteomes" id="UP001169069">
    <property type="component" value="Unassembled WGS sequence"/>
</dbReference>
<dbReference type="EMBL" id="JAQIBD010000002">
    <property type="protein sequence ID" value="MDM5271873.1"/>
    <property type="molecule type" value="Genomic_DNA"/>
</dbReference>
<accession>A0ABT7QYL2</accession>
<keyword evidence="6" id="KW-1185">Reference proteome</keyword>
<feature type="transmembrane region" description="Helical" evidence="3">
    <location>
        <begin position="244"/>
        <end position="268"/>
    </location>
</feature>
<keyword evidence="1" id="KW-0274">FAD</keyword>
<organism evidence="5 6">
    <name type="scientific">Sulfurovum zhangzhouensis</name>
    <dbReference type="NCBI Taxonomy" id="3019067"/>
    <lineage>
        <taxon>Bacteria</taxon>
        <taxon>Pseudomonadati</taxon>
        <taxon>Campylobacterota</taxon>
        <taxon>Epsilonproteobacteria</taxon>
        <taxon>Campylobacterales</taxon>
        <taxon>Sulfurovaceae</taxon>
        <taxon>Sulfurovum</taxon>
    </lineage>
</organism>
<protein>
    <submittedName>
        <fullName evidence="5">FAD-binding protein</fullName>
    </submittedName>
</protein>
<name>A0ABT7QYL2_9BACT</name>
<keyword evidence="1" id="KW-0285">Flavoprotein</keyword>
<dbReference type="Gene3D" id="3.30.43.10">
    <property type="entry name" value="Uridine Diphospho-n-acetylenolpyruvylglucosamine Reductase, domain 2"/>
    <property type="match status" value="1"/>
</dbReference>
<dbReference type="Gene3D" id="3.30.465.10">
    <property type="match status" value="1"/>
</dbReference>
<dbReference type="PANTHER" id="PTHR43762:SF1">
    <property type="entry name" value="D-ARABINONO-1,4-LACTONE OXIDASE"/>
    <property type="match status" value="1"/>
</dbReference>
<evidence type="ECO:0000256" key="3">
    <source>
        <dbReference type="SAM" id="Phobius"/>
    </source>
</evidence>
<proteinExistence type="predicted"/>
<dbReference type="PROSITE" id="PS51387">
    <property type="entry name" value="FAD_PCMH"/>
    <property type="match status" value="1"/>
</dbReference>
<dbReference type="PANTHER" id="PTHR43762">
    <property type="entry name" value="L-GULONOLACTONE OXIDASE"/>
    <property type="match status" value="1"/>
</dbReference>
<dbReference type="Pfam" id="PF01565">
    <property type="entry name" value="FAD_binding_4"/>
    <property type="match status" value="1"/>
</dbReference>
<keyword evidence="3" id="KW-0472">Membrane</keyword>
<dbReference type="InterPro" id="IPR016167">
    <property type="entry name" value="FAD-bd_PCMH_sub1"/>
</dbReference>
<keyword evidence="3" id="KW-1133">Transmembrane helix</keyword>
<sequence length="445" mass="51939">MRILRSIKTNWARTCSCKVSQVRYPKSEEEIISLVKEANEQGKKLKVVGGGDSYNDIFCPDEDGILLSLKSMDKVLEVDKAHNQVTFEAGIMMPDLIKYLKNMGLSLSNLGTNIFDNLAGACSTGYHGSGINYSIFSSFVTAFEIITPTGEKKRIKNTDEAFAIYAVGLGVLGIITKITLQCEPYFKLEVIEKKMPFDEIEAQFDQLLAGNDHFKFIWIPHTKDFMVWLGNRTDKPRSGVYKKFMTYFTTGLLINNLFHEFLLFFASFKRSLVPKINRFMSRILLPEYNESVYDAHWAFFLPHLLKQDVVEYAFDIKDTFNVFREVIAMIEEKGIYVDTPVEVRFVKNDNYWMSPSYGMNTCWIGTKIHFPYYRHPEYQRYFTEIDNILLKYQGRPHWGKQFRITTEDFKRAYPQWDAFWSYVDQEDPNKILQNGFIKRLRGMEE</sequence>
<dbReference type="InterPro" id="IPR016169">
    <property type="entry name" value="FAD-bd_PCMH_sub2"/>
</dbReference>
<keyword evidence="2" id="KW-0560">Oxidoreductase</keyword>
<dbReference type="InterPro" id="IPR006094">
    <property type="entry name" value="Oxid_FAD_bind_N"/>
</dbReference>
<comment type="caution">
    <text evidence="5">The sequence shown here is derived from an EMBL/GenBank/DDBJ whole genome shotgun (WGS) entry which is preliminary data.</text>
</comment>
<dbReference type="InterPro" id="IPR016166">
    <property type="entry name" value="FAD-bd_PCMH"/>
</dbReference>
<evidence type="ECO:0000256" key="2">
    <source>
        <dbReference type="ARBA" id="ARBA00023002"/>
    </source>
</evidence>
<keyword evidence="3" id="KW-0812">Transmembrane</keyword>
<dbReference type="SUPFAM" id="SSF56176">
    <property type="entry name" value="FAD-binding/transporter-associated domain-like"/>
    <property type="match status" value="1"/>
</dbReference>
<gene>
    <name evidence="5" type="ORF">PGH07_06760</name>
</gene>
<dbReference type="RefSeq" id="WP_289413597.1">
    <property type="nucleotide sequence ID" value="NZ_JAQIBD010000002.1"/>
</dbReference>
<feature type="domain" description="FAD-binding PCMH-type" evidence="4">
    <location>
        <begin position="15"/>
        <end position="185"/>
    </location>
</feature>
<feature type="transmembrane region" description="Helical" evidence="3">
    <location>
        <begin position="162"/>
        <end position="180"/>
    </location>
</feature>
<dbReference type="InterPro" id="IPR007173">
    <property type="entry name" value="ALO_C"/>
</dbReference>
<evidence type="ECO:0000313" key="6">
    <source>
        <dbReference type="Proteomes" id="UP001169069"/>
    </source>
</evidence>
<reference evidence="5" key="1">
    <citation type="submission" date="2023-01" db="EMBL/GenBank/DDBJ databases">
        <title>Sulfurovum sp. zt1-1 genome assembly.</title>
        <authorList>
            <person name="Wang J."/>
        </authorList>
    </citation>
    <scope>NUCLEOTIDE SEQUENCE</scope>
    <source>
        <strain evidence="5">Zt1-1</strain>
    </source>
</reference>
<evidence type="ECO:0000259" key="4">
    <source>
        <dbReference type="PROSITE" id="PS51387"/>
    </source>
</evidence>
<dbReference type="InterPro" id="IPR010031">
    <property type="entry name" value="FAD_lactone_oxidase-like"/>
</dbReference>
<evidence type="ECO:0000256" key="1">
    <source>
        <dbReference type="ARBA" id="ARBA00022827"/>
    </source>
</evidence>
<dbReference type="Pfam" id="PF04030">
    <property type="entry name" value="ALO"/>
    <property type="match status" value="1"/>
</dbReference>
<evidence type="ECO:0000313" key="5">
    <source>
        <dbReference type="EMBL" id="MDM5271873.1"/>
    </source>
</evidence>
<dbReference type="Gene3D" id="3.30.70.2520">
    <property type="match status" value="1"/>
</dbReference>
<dbReference type="InterPro" id="IPR036318">
    <property type="entry name" value="FAD-bd_PCMH-like_sf"/>
</dbReference>
<dbReference type="PIRSF" id="PIRSF000136">
    <property type="entry name" value="LGO_GLO"/>
    <property type="match status" value="1"/>
</dbReference>